<feature type="compositionally biased region" description="Polar residues" evidence="1">
    <location>
        <begin position="873"/>
        <end position="889"/>
    </location>
</feature>
<name>A0A1W5D9H4_9LECA</name>
<feature type="compositionally biased region" description="Pro residues" evidence="1">
    <location>
        <begin position="241"/>
        <end position="250"/>
    </location>
</feature>
<evidence type="ECO:0000313" key="4">
    <source>
        <dbReference type="Proteomes" id="UP000192927"/>
    </source>
</evidence>
<feature type="compositionally biased region" description="Basic and acidic residues" evidence="1">
    <location>
        <begin position="1040"/>
        <end position="1051"/>
    </location>
</feature>
<dbReference type="GO" id="GO:1990380">
    <property type="term" value="F:K48-linked deubiquitinase activity"/>
    <property type="evidence" value="ECO:0007669"/>
    <property type="project" value="InterPro"/>
</dbReference>
<keyword evidence="4" id="KW-1185">Reference proteome</keyword>
<dbReference type="InterPro" id="IPR033979">
    <property type="entry name" value="MINDY_domain"/>
</dbReference>
<dbReference type="Pfam" id="PF04424">
    <property type="entry name" value="MINDY_DUB"/>
    <property type="match status" value="1"/>
</dbReference>
<dbReference type="AlphaFoldDB" id="A0A1W5D9H4"/>
<feature type="region of interest" description="Disordered" evidence="1">
    <location>
        <begin position="1"/>
        <end position="60"/>
    </location>
</feature>
<dbReference type="GO" id="GO:0071944">
    <property type="term" value="C:cell periphery"/>
    <property type="evidence" value="ECO:0007669"/>
    <property type="project" value="TreeGrafter"/>
</dbReference>
<proteinExistence type="predicted"/>
<feature type="region of interest" description="Disordered" evidence="1">
    <location>
        <begin position="83"/>
        <end position="209"/>
    </location>
</feature>
<feature type="region of interest" description="Disordered" evidence="1">
    <location>
        <begin position="224"/>
        <end position="427"/>
    </location>
</feature>
<dbReference type="Proteomes" id="UP000192927">
    <property type="component" value="Unassembled WGS sequence"/>
</dbReference>
<feature type="compositionally biased region" description="Pro residues" evidence="1">
    <location>
        <begin position="371"/>
        <end position="385"/>
    </location>
</feature>
<feature type="compositionally biased region" description="Polar residues" evidence="1">
    <location>
        <begin position="141"/>
        <end position="168"/>
    </location>
</feature>
<protein>
    <recommendedName>
        <fullName evidence="2">MINDY deubiquitinase domain-containing protein</fullName>
    </recommendedName>
</protein>
<feature type="region of interest" description="Disordered" evidence="1">
    <location>
        <begin position="873"/>
        <end position="1051"/>
    </location>
</feature>
<evidence type="ECO:0000256" key="1">
    <source>
        <dbReference type="SAM" id="MobiDB-lite"/>
    </source>
</evidence>
<feature type="compositionally biased region" description="Polar residues" evidence="1">
    <location>
        <begin position="320"/>
        <end position="338"/>
    </location>
</feature>
<organism evidence="3 4">
    <name type="scientific">Lasallia pustulata</name>
    <dbReference type="NCBI Taxonomy" id="136370"/>
    <lineage>
        <taxon>Eukaryota</taxon>
        <taxon>Fungi</taxon>
        <taxon>Dikarya</taxon>
        <taxon>Ascomycota</taxon>
        <taxon>Pezizomycotina</taxon>
        <taxon>Lecanoromycetes</taxon>
        <taxon>OSLEUM clade</taxon>
        <taxon>Umbilicariomycetidae</taxon>
        <taxon>Umbilicariales</taxon>
        <taxon>Umbilicariaceae</taxon>
        <taxon>Lasallia</taxon>
    </lineage>
</organism>
<dbReference type="GO" id="GO:0005829">
    <property type="term" value="C:cytosol"/>
    <property type="evidence" value="ECO:0007669"/>
    <property type="project" value="TreeGrafter"/>
</dbReference>
<feature type="domain" description="MINDY deubiquitinase" evidence="2">
    <location>
        <begin position="467"/>
        <end position="768"/>
    </location>
</feature>
<dbReference type="GO" id="GO:0016807">
    <property type="term" value="F:cysteine-type carboxypeptidase activity"/>
    <property type="evidence" value="ECO:0007669"/>
    <property type="project" value="TreeGrafter"/>
</dbReference>
<feature type="compositionally biased region" description="Low complexity" evidence="1">
    <location>
        <begin position="28"/>
        <end position="40"/>
    </location>
</feature>
<feature type="compositionally biased region" description="Polar residues" evidence="1">
    <location>
        <begin position="118"/>
        <end position="131"/>
    </location>
</feature>
<feature type="compositionally biased region" description="Polar residues" evidence="1">
    <location>
        <begin position="975"/>
        <end position="990"/>
    </location>
</feature>
<evidence type="ECO:0000259" key="2">
    <source>
        <dbReference type="Pfam" id="PF04424"/>
    </source>
</evidence>
<dbReference type="PANTHER" id="PTHR18063:SF6">
    <property type="entry name" value="UBIQUITIN CARBOXYL-TERMINAL HYDROLASE"/>
    <property type="match status" value="1"/>
</dbReference>
<feature type="compositionally biased region" description="Pro residues" evidence="1">
    <location>
        <begin position="944"/>
        <end position="960"/>
    </location>
</feature>
<dbReference type="EMBL" id="FWEW01003533">
    <property type="protein sequence ID" value="SLM39640.1"/>
    <property type="molecule type" value="Genomic_DNA"/>
</dbReference>
<evidence type="ECO:0000313" key="3">
    <source>
        <dbReference type="EMBL" id="SLM39640.1"/>
    </source>
</evidence>
<dbReference type="PANTHER" id="PTHR18063">
    <property type="entry name" value="NF-E2 INDUCIBLE PROTEIN"/>
    <property type="match status" value="1"/>
</dbReference>
<feature type="region of interest" description="Disordered" evidence="1">
    <location>
        <begin position="775"/>
        <end position="838"/>
    </location>
</feature>
<feature type="compositionally biased region" description="Polar residues" evidence="1">
    <location>
        <begin position="200"/>
        <end position="209"/>
    </location>
</feature>
<dbReference type="InterPro" id="IPR007518">
    <property type="entry name" value="MINDY"/>
</dbReference>
<accession>A0A1W5D9H4</accession>
<dbReference type="GO" id="GO:0071108">
    <property type="term" value="P:protein K48-linked deubiquitination"/>
    <property type="evidence" value="ECO:0007669"/>
    <property type="project" value="TreeGrafter"/>
</dbReference>
<feature type="compositionally biased region" description="Polar residues" evidence="1">
    <location>
        <begin position="224"/>
        <end position="235"/>
    </location>
</feature>
<sequence length="1051" mass="112963">MVLRKPVAATVTAPQAHQPPNSQPYLVTPGSPTQTGTGTRTNRRAQPSASWEDVGMESQSQKFIPAMSNGWADVDIDTRTKDAPIPATLKVGGTGTASENPWGDEGLPAPLRPGSAGTPRSSFDSQRSTGLAQKRPDASEPNGNVPQSLSPIGHHSNNPYLRSTNPNYTAPEVARPQEVSSANIWGELSASPPPSKGAPLSSSRKQSNFDIPIARTAALNISDESPYSALSSQEPWANAGPQPPRRPAPSVPAELPTKDHGTISAQSSLITFTSEEVQNPRGTILPGEPQTGSVAYPAEPPRRQAPSVPVELPTNDHRTISAQSSLISFTSEEVQNLRGTILPGDPQTRSVAYPAEPPQDGAPPQDEAPPQASPQAPPQASPQAPPQDVALLQRSEGPPTFKERPSPAGPFLAANKHLPAIPSSSEPVDASRLAHTIAEPVKTGKVPNISAADAEAQRVKATKQRSETYQIKLINWYDASSSSNPRTSPILVQNANGPCPLLALVNALTLSTPADVNTALVETLRVREQVSLGLLLDAVFDELTSGRRGDAAQELPDVGDLYAFLITLHTGMNVNPCFISAQTETPNIMDASVLNLPDTIQPIRRAGGFEETREMRLYSTFAVPLIHGWLPPRNHPAYAALNRSAQTYEDAQNLMFREEELEDKLQREGLSQEEQHLLKDIASVKFFLSSTATQLTGYGLDTVNETLSPGSIAILFRNDHFSNLYKHPKSGQLLTLVTDMGYAGHAEVVWESLVDVNGEGCEYFSGDFRPVGNVAGSSQSQTNGINSADDQGWTTVSCANNSNRSRQSHPLNTNINNDQDPPLSQTFDLATSPNTEQEDHDLALAMQLQEEEEDRSRQQALARQREDELSQAYLNSQQTSNRRGQTSRPGQFEPPARTRGTGRIIGQDIRPLVPPRGGSVVRDPERGDDAPPPSYEQAAKGPAYHPPPNHPAHPSAPPVSPAAETPTSTPPRPTMQGTRPRQLSAYSQNAAAYGGAPSTHGPGRRRSSVARSPVTPVRTPGYDGQPILLRRRSGVDAAEDEARRDKDCVVM</sequence>
<dbReference type="GO" id="GO:0004843">
    <property type="term" value="F:cysteine-type deubiquitinase activity"/>
    <property type="evidence" value="ECO:0007669"/>
    <property type="project" value="InterPro"/>
</dbReference>
<reference evidence="4" key="1">
    <citation type="submission" date="2017-03" db="EMBL/GenBank/DDBJ databases">
        <authorList>
            <person name="Sharma R."/>
            <person name="Thines M."/>
        </authorList>
    </citation>
    <scope>NUCLEOTIDE SEQUENCE [LARGE SCALE GENOMIC DNA]</scope>
</reference>
<feature type="compositionally biased region" description="Polar residues" evidence="1">
    <location>
        <begin position="263"/>
        <end position="281"/>
    </location>
</feature>
<feature type="compositionally biased region" description="Polar residues" evidence="1">
    <location>
        <begin position="775"/>
        <end position="835"/>
    </location>
</feature>
<feature type="compositionally biased region" description="Polar residues" evidence="1">
    <location>
        <begin position="12"/>
        <end position="25"/>
    </location>
</feature>
<feature type="region of interest" description="Disordered" evidence="1">
    <location>
        <begin position="849"/>
        <end position="868"/>
    </location>
</feature>